<keyword evidence="3" id="KW-1185">Reference proteome</keyword>
<evidence type="ECO:0000313" key="3">
    <source>
        <dbReference type="Proteomes" id="UP001344447"/>
    </source>
</evidence>
<dbReference type="EMBL" id="JAVFKY010000002">
    <property type="protein sequence ID" value="KAK5581641.1"/>
    <property type="molecule type" value="Genomic_DNA"/>
</dbReference>
<comment type="caution">
    <text evidence="2">The sequence shown here is derived from an EMBL/GenBank/DDBJ whole genome shotgun (WGS) entry which is preliminary data.</text>
</comment>
<feature type="compositionally biased region" description="Polar residues" evidence="1">
    <location>
        <begin position="171"/>
        <end position="191"/>
    </location>
</feature>
<feature type="compositionally biased region" description="Low complexity" evidence="1">
    <location>
        <begin position="192"/>
        <end position="254"/>
    </location>
</feature>
<evidence type="ECO:0000256" key="1">
    <source>
        <dbReference type="SAM" id="MobiDB-lite"/>
    </source>
</evidence>
<accession>A0AAN7YVJ8</accession>
<proteinExistence type="predicted"/>
<dbReference type="AlphaFoldDB" id="A0AAN7YVJ8"/>
<protein>
    <submittedName>
        <fullName evidence="2">Uncharacterized protein</fullName>
    </submittedName>
</protein>
<feature type="region of interest" description="Disordered" evidence="1">
    <location>
        <begin position="171"/>
        <end position="260"/>
    </location>
</feature>
<evidence type="ECO:0000313" key="2">
    <source>
        <dbReference type="EMBL" id="KAK5581641.1"/>
    </source>
</evidence>
<dbReference type="Proteomes" id="UP001344447">
    <property type="component" value="Unassembled WGS sequence"/>
</dbReference>
<name>A0AAN7YVJ8_9MYCE</name>
<sequence length="317" mass="36685">MSNIIRYTEEPSSSVIYTTTSYNVNSIHQKGKSKLKLFPRFSRKKNPPPPMVVDHRVSVTPTQYGGVVYPTTHSVVGSSTMEHHERHQISQQYPTHVVAPQVSHSAKPIPGEIYYESSYHPNTYNHSSNKYYCPPPLPSTQSQHFINSSKADQIKQTQQYEDSILLNSNYNNHSYGGTNENSINGRNSINLNKNQQGQYQDQQQQQQQQGQYQDQQQYQNQQQQYQQHQQLQEQQNQQYNNNNNNNNNNKNNNNVPPPNVDYIYPPGYINNEQPLCDVSYPMSSEGQALYQHQQTQYQNENWDFTVHNVDPSGENNN</sequence>
<gene>
    <name evidence="2" type="ORF">RB653_001678</name>
</gene>
<organism evidence="2 3">
    <name type="scientific">Dictyostelium firmibasis</name>
    <dbReference type="NCBI Taxonomy" id="79012"/>
    <lineage>
        <taxon>Eukaryota</taxon>
        <taxon>Amoebozoa</taxon>
        <taxon>Evosea</taxon>
        <taxon>Eumycetozoa</taxon>
        <taxon>Dictyostelia</taxon>
        <taxon>Dictyosteliales</taxon>
        <taxon>Dictyosteliaceae</taxon>
        <taxon>Dictyostelium</taxon>
    </lineage>
</organism>
<reference evidence="2 3" key="1">
    <citation type="submission" date="2023-11" db="EMBL/GenBank/DDBJ databases">
        <title>Dfirmibasis_genome.</title>
        <authorList>
            <person name="Edelbroek B."/>
            <person name="Kjellin J."/>
            <person name="Jerlstrom-Hultqvist J."/>
            <person name="Soderbom F."/>
        </authorList>
    </citation>
    <scope>NUCLEOTIDE SEQUENCE [LARGE SCALE GENOMIC DNA]</scope>
    <source>
        <strain evidence="2 3">TNS-C-14</strain>
    </source>
</reference>